<accession>A0A1F6TY63</accession>
<proteinExistence type="predicted"/>
<dbReference type="EMBL" id="MFTC01000079">
    <property type="protein sequence ID" value="OGI50047.1"/>
    <property type="molecule type" value="Genomic_DNA"/>
</dbReference>
<keyword evidence="2" id="KW-0808">Transferase</keyword>
<dbReference type="InterPro" id="IPR047216">
    <property type="entry name" value="Endonuclease_DUF559_bact"/>
</dbReference>
<dbReference type="GO" id="GO:0008168">
    <property type="term" value="F:methyltransferase activity"/>
    <property type="evidence" value="ECO:0007669"/>
    <property type="project" value="UniProtKB-KW"/>
</dbReference>
<evidence type="ECO:0000313" key="3">
    <source>
        <dbReference type="Proteomes" id="UP000179037"/>
    </source>
</evidence>
<dbReference type="CDD" id="cd01038">
    <property type="entry name" value="Endonuclease_DUF559"/>
    <property type="match status" value="1"/>
</dbReference>
<protein>
    <submittedName>
        <fullName evidence="2">DNA (Cytosine-5-)-methyltransferase</fullName>
    </submittedName>
</protein>
<evidence type="ECO:0000313" key="2">
    <source>
        <dbReference type="EMBL" id="OGI50047.1"/>
    </source>
</evidence>
<dbReference type="Proteomes" id="UP000179037">
    <property type="component" value="Unassembled WGS sequence"/>
</dbReference>
<dbReference type="Pfam" id="PF04480">
    <property type="entry name" value="DUF559"/>
    <property type="match status" value="1"/>
</dbReference>
<dbReference type="GO" id="GO:0032259">
    <property type="term" value="P:methylation"/>
    <property type="evidence" value="ECO:0007669"/>
    <property type="project" value="UniProtKB-KW"/>
</dbReference>
<comment type="caution">
    <text evidence="2">The sequence shown here is derived from an EMBL/GenBank/DDBJ whole genome shotgun (WGS) entry which is preliminary data.</text>
</comment>
<dbReference type="AlphaFoldDB" id="A0A1F6TY63"/>
<dbReference type="PANTHER" id="PTHR38590">
    <property type="entry name" value="BLL0828 PROTEIN"/>
    <property type="match status" value="1"/>
</dbReference>
<feature type="domain" description="DUF559" evidence="1">
    <location>
        <begin position="1"/>
        <end position="93"/>
    </location>
</feature>
<evidence type="ECO:0000259" key="1">
    <source>
        <dbReference type="Pfam" id="PF04480"/>
    </source>
</evidence>
<dbReference type="SUPFAM" id="SSF52980">
    <property type="entry name" value="Restriction endonuclease-like"/>
    <property type="match status" value="1"/>
</dbReference>
<dbReference type="InterPro" id="IPR007569">
    <property type="entry name" value="DUF559"/>
</dbReference>
<gene>
    <name evidence="2" type="ORF">A3A87_05030</name>
</gene>
<dbReference type="Gene3D" id="3.40.960.10">
    <property type="entry name" value="VSR Endonuclease"/>
    <property type="match status" value="1"/>
</dbReference>
<sequence length="108" mass="12528">MTDTEQHLWTHLRAHRLARGKFKRQQPIGPYIVDFVCFHARLVIEVDGGQHLNSVDDRTRDAWLKEQGFRVLRFWDNEVLTNLPSVLEKITSYISPSPPPLSHKGRGV</sequence>
<keyword evidence="2" id="KW-0489">Methyltransferase</keyword>
<dbReference type="InterPro" id="IPR011335">
    <property type="entry name" value="Restrct_endonuc-II-like"/>
</dbReference>
<dbReference type="STRING" id="1817768.A3A87_05030"/>
<reference evidence="2 3" key="1">
    <citation type="journal article" date="2016" name="Nat. Commun.">
        <title>Thousands of microbial genomes shed light on interconnected biogeochemical processes in an aquifer system.</title>
        <authorList>
            <person name="Anantharaman K."/>
            <person name="Brown C.T."/>
            <person name="Hug L.A."/>
            <person name="Sharon I."/>
            <person name="Castelle C.J."/>
            <person name="Probst A.J."/>
            <person name="Thomas B.C."/>
            <person name="Singh A."/>
            <person name="Wilkins M.J."/>
            <person name="Karaoz U."/>
            <person name="Brodie E.L."/>
            <person name="Williams K.H."/>
            <person name="Hubbard S.S."/>
            <person name="Banfield J.F."/>
        </authorList>
    </citation>
    <scope>NUCLEOTIDE SEQUENCE [LARGE SCALE GENOMIC DNA]</scope>
</reference>
<name>A0A1F6TY63_9PROT</name>
<organism evidence="2 3">
    <name type="scientific">Candidatus Muproteobacteria bacterium RIFCSPLOWO2_01_FULL_60_18</name>
    <dbReference type="NCBI Taxonomy" id="1817768"/>
    <lineage>
        <taxon>Bacteria</taxon>
        <taxon>Pseudomonadati</taxon>
        <taxon>Pseudomonadota</taxon>
        <taxon>Candidatus Muproteobacteria</taxon>
    </lineage>
</organism>
<dbReference type="PANTHER" id="PTHR38590:SF1">
    <property type="entry name" value="BLL0828 PROTEIN"/>
    <property type="match status" value="1"/>
</dbReference>